<keyword evidence="2" id="KW-1185">Reference proteome</keyword>
<dbReference type="Proteomes" id="UP000001396">
    <property type="component" value="Unassembled WGS sequence"/>
</dbReference>
<organism evidence="1 2">
    <name type="scientific">Heterostelium pallidum (strain ATCC 26659 / Pp 5 / PN500)</name>
    <name type="common">Cellular slime mold</name>
    <name type="synonym">Polysphondylium pallidum</name>
    <dbReference type="NCBI Taxonomy" id="670386"/>
    <lineage>
        <taxon>Eukaryota</taxon>
        <taxon>Amoebozoa</taxon>
        <taxon>Evosea</taxon>
        <taxon>Eumycetozoa</taxon>
        <taxon>Dictyostelia</taxon>
        <taxon>Acytosteliales</taxon>
        <taxon>Acytosteliaceae</taxon>
        <taxon>Heterostelium</taxon>
    </lineage>
</organism>
<protein>
    <submittedName>
        <fullName evidence="1">Uncharacterized protein</fullName>
    </submittedName>
</protein>
<evidence type="ECO:0000313" key="1">
    <source>
        <dbReference type="EMBL" id="EFA80085.1"/>
    </source>
</evidence>
<gene>
    <name evidence="1" type="ORF">PPL_06907</name>
</gene>
<dbReference type="RefSeq" id="XP_020432205.1">
    <property type="nucleotide sequence ID" value="XM_020577757.1"/>
</dbReference>
<evidence type="ECO:0000313" key="2">
    <source>
        <dbReference type="Proteomes" id="UP000001396"/>
    </source>
</evidence>
<dbReference type="InParanoid" id="D3BDV4"/>
<comment type="caution">
    <text evidence="1">The sequence shown here is derived from an EMBL/GenBank/DDBJ whole genome shotgun (WGS) entry which is preliminary data.</text>
</comment>
<reference evidence="1 2" key="1">
    <citation type="journal article" date="2011" name="Genome Res.">
        <title>Phylogeny-wide analysis of social amoeba genomes highlights ancient origins for complex intercellular communication.</title>
        <authorList>
            <person name="Heidel A.J."/>
            <person name="Lawal H.M."/>
            <person name="Felder M."/>
            <person name="Schilde C."/>
            <person name="Helps N.R."/>
            <person name="Tunggal B."/>
            <person name="Rivero F."/>
            <person name="John U."/>
            <person name="Schleicher M."/>
            <person name="Eichinger L."/>
            <person name="Platzer M."/>
            <person name="Noegel A.A."/>
            <person name="Schaap P."/>
            <person name="Gloeckner G."/>
        </authorList>
    </citation>
    <scope>NUCLEOTIDE SEQUENCE [LARGE SCALE GENOMIC DNA]</scope>
    <source>
        <strain evidence="2">ATCC 26659 / Pp 5 / PN500</strain>
    </source>
</reference>
<sequence length="113" mass="12391">MSYKNEIVTSANYVTRPKEGSFHLADHHGVTVKTNQGNEYLIHSTPGSGVVVTDTKHMSKNWNVDHSIPVKGEKTVHDIHKSSSGRTTNPLINYMSSGTCINTAKNGEKALKK</sequence>
<dbReference type="EMBL" id="ADBJ01000031">
    <property type="protein sequence ID" value="EFA80085.1"/>
    <property type="molecule type" value="Genomic_DNA"/>
</dbReference>
<accession>D3BDV4</accession>
<dbReference type="GeneID" id="31362388"/>
<name>D3BDV4_HETP5</name>
<proteinExistence type="predicted"/>
<dbReference type="OMA" id="KTIQGMF"/>
<dbReference type="AlphaFoldDB" id="D3BDV4"/>